<evidence type="ECO:0000259" key="2">
    <source>
        <dbReference type="Pfam" id="PF14681"/>
    </source>
</evidence>
<dbReference type="SUPFAM" id="SSF53271">
    <property type="entry name" value="PRTase-like"/>
    <property type="match status" value="1"/>
</dbReference>
<protein>
    <submittedName>
        <fullName evidence="3">Related to 2-3-cyclic-nucleotide 3-phosphodiesterase</fullName>
    </submittedName>
</protein>
<proteinExistence type="predicted"/>
<dbReference type="Pfam" id="PF12710">
    <property type="entry name" value="HAD"/>
    <property type="match status" value="1"/>
</dbReference>
<dbReference type="Gene3D" id="3.40.50.2020">
    <property type="match status" value="1"/>
</dbReference>
<feature type="region of interest" description="Disordered" evidence="1">
    <location>
        <begin position="1"/>
        <end position="35"/>
    </location>
</feature>
<reference evidence="3" key="1">
    <citation type="submission" date="2018-03" db="EMBL/GenBank/DDBJ databases">
        <authorList>
            <person name="Guldener U."/>
        </authorList>
    </citation>
    <scope>NUCLEOTIDE SEQUENCE</scope>
</reference>
<dbReference type="InterPro" id="IPR029057">
    <property type="entry name" value="PRTase-like"/>
</dbReference>
<dbReference type="Pfam" id="PF14681">
    <property type="entry name" value="UPRTase"/>
    <property type="match status" value="1"/>
</dbReference>
<dbReference type="EMBL" id="ONZP01000244">
    <property type="protein sequence ID" value="SPJ78848.1"/>
    <property type="molecule type" value="Genomic_DNA"/>
</dbReference>
<dbReference type="InterPro" id="IPR027417">
    <property type="entry name" value="P-loop_NTPase"/>
</dbReference>
<feature type="compositionally biased region" description="Basic and acidic residues" evidence="1">
    <location>
        <begin position="9"/>
        <end position="21"/>
    </location>
</feature>
<dbReference type="GO" id="GO:0036424">
    <property type="term" value="F:L-phosphoserine phosphatase activity"/>
    <property type="evidence" value="ECO:0007669"/>
    <property type="project" value="TreeGrafter"/>
</dbReference>
<dbReference type="Gene3D" id="3.40.50.1000">
    <property type="entry name" value="HAD superfamily/HAD-like"/>
    <property type="match status" value="1"/>
</dbReference>
<evidence type="ECO:0000313" key="4">
    <source>
        <dbReference type="Proteomes" id="UP001187734"/>
    </source>
</evidence>
<dbReference type="PANTHER" id="PTHR43344:SF20">
    <property type="entry name" value="URACIL PHOSPHORIBOSYLTRANSFERASE"/>
    <property type="match status" value="1"/>
</dbReference>
<comment type="caution">
    <text evidence="3">The sequence shown here is derived from an EMBL/GenBank/DDBJ whole genome shotgun (WGS) entry which is preliminary data.</text>
</comment>
<dbReference type="InterPro" id="IPR023214">
    <property type="entry name" value="HAD_sf"/>
</dbReference>
<dbReference type="Pfam" id="PF13207">
    <property type="entry name" value="AAA_17"/>
    <property type="match status" value="1"/>
</dbReference>
<organism evidence="3 4">
    <name type="scientific">Fusarium torulosum</name>
    <dbReference type="NCBI Taxonomy" id="33205"/>
    <lineage>
        <taxon>Eukaryota</taxon>
        <taxon>Fungi</taxon>
        <taxon>Dikarya</taxon>
        <taxon>Ascomycota</taxon>
        <taxon>Pezizomycotina</taxon>
        <taxon>Sordariomycetes</taxon>
        <taxon>Hypocreomycetidae</taxon>
        <taxon>Hypocreales</taxon>
        <taxon>Nectriaceae</taxon>
        <taxon>Fusarium</taxon>
    </lineage>
</organism>
<gene>
    <name evidence="3" type="ORF">FTOL_07239</name>
</gene>
<dbReference type="AlphaFoldDB" id="A0AAE8SIT2"/>
<dbReference type="Gene3D" id="3.40.50.300">
    <property type="entry name" value="P-loop containing nucleotide triphosphate hydrolases"/>
    <property type="match status" value="1"/>
</dbReference>
<accession>A0AAE8SIT2</accession>
<dbReference type="SUPFAM" id="SSF56784">
    <property type="entry name" value="HAD-like"/>
    <property type="match status" value="1"/>
</dbReference>
<dbReference type="InterPro" id="IPR000836">
    <property type="entry name" value="PRTase_dom"/>
</dbReference>
<keyword evidence="4" id="KW-1185">Reference proteome</keyword>
<dbReference type="InterPro" id="IPR036412">
    <property type="entry name" value="HAD-like_sf"/>
</dbReference>
<dbReference type="Proteomes" id="UP001187734">
    <property type="component" value="Unassembled WGS sequence"/>
</dbReference>
<evidence type="ECO:0000313" key="3">
    <source>
        <dbReference type="EMBL" id="SPJ78848.1"/>
    </source>
</evidence>
<dbReference type="GO" id="GO:0000287">
    <property type="term" value="F:magnesium ion binding"/>
    <property type="evidence" value="ECO:0007669"/>
    <property type="project" value="TreeGrafter"/>
</dbReference>
<name>A0AAE8SIT2_9HYPO</name>
<dbReference type="SUPFAM" id="SSF52540">
    <property type="entry name" value="P-loop containing nucleoside triphosphate hydrolases"/>
    <property type="match status" value="1"/>
</dbReference>
<dbReference type="GO" id="GO:0005737">
    <property type="term" value="C:cytoplasm"/>
    <property type="evidence" value="ECO:0007669"/>
    <property type="project" value="TreeGrafter"/>
</dbReference>
<dbReference type="PANTHER" id="PTHR43344">
    <property type="entry name" value="PHOSPHOSERINE PHOSPHATASE"/>
    <property type="match status" value="1"/>
</dbReference>
<feature type="domain" description="Phosphoribosyltransferase" evidence="2">
    <location>
        <begin position="504"/>
        <end position="700"/>
    </location>
</feature>
<sequence>MGADTAVQDGDKYCNHTHDKSAVPPRNGHFTPNSQPQIVSKPTVIGIYGISGSGKSFILHILRQDLDPAQFIFFEGSEVIDSLVPGGLKAFRASNAEEQSRFRIEAINFIKNETSISGKTAVVTGHLMFWSEIDNAPKAVYTSEDLDTFTHIIYLHTPVEIISRRIVSDIEKPRPVSSTESLRKWQDAELLTLRDLCRQHGILFLAVSEARDLIPKLKDLVHYFRRPATAEDNIAMVRSGIDQFLALPCNEGLDTVLVLDGDKTLAAEDTGALFWQEFARTRPAVSGECPLKNLFSGPMGYSDAAFRQATLLYEEAADATNFDAICQTVASSVTLHPEIVSLLELVAAQKHVGAIVVTCGIALVWTKVLERYGLSDAVKVIGGGRISNGFVVTASVKASVVSHLQDIAHLYVWAFGDSPLDIPMLKKADQAIVVVGEERTRSSTMELALSEAIDKGELQARQVLLPGHSPPRLDTRRLPLISLDDQELIHCIFSCRPFQLLQATEKAAAKILMAPMRDAAVAGPSLREAHANVGRYLATEYVSQLIGLEEYDIAHVQGHSTTGHRLCNEHRTSIVALMRGGEAMAFGINEVFPKAMFIHASCADDIKLHHIQCQSTVILVDSVANSGKTLIQFIRRVGRLEAKVRIVVVVGVVQADAVAETHVLAKVMRRHGISMVALRVSENKFTGTKATDTGNRMFNTTHLA</sequence>
<dbReference type="InterPro" id="IPR050582">
    <property type="entry name" value="HAD-like_SerB"/>
</dbReference>
<dbReference type="GO" id="GO:0006564">
    <property type="term" value="P:L-serine biosynthetic process"/>
    <property type="evidence" value="ECO:0007669"/>
    <property type="project" value="TreeGrafter"/>
</dbReference>
<evidence type="ECO:0000256" key="1">
    <source>
        <dbReference type="SAM" id="MobiDB-lite"/>
    </source>
</evidence>